<keyword evidence="1" id="KW-0805">Transcription regulation</keyword>
<dbReference type="EMBL" id="HM141978">
    <property type="protein sequence ID" value="ADR32142.1"/>
    <property type="molecule type" value="Genomic_DNA"/>
</dbReference>
<dbReference type="MEROPS" id="S24.005"/>
<accession>E5F1V9</accession>
<keyword evidence="3" id="KW-0804">Transcription</keyword>
<evidence type="ECO:0000256" key="2">
    <source>
        <dbReference type="ARBA" id="ARBA00023125"/>
    </source>
</evidence>
<evidence type="ECO:0000256" key="3">
    <source>
        <dbReference type="ARBA" id="ARBA00023163"/>
    </source>
</evidence>
<dbReference type="SUPFAM" id="SSF51306">
    <property type="entry name" value="LexA/Signal peptidase"/>
    <property type="match status" value="1"/>
</dbReference>
<dbReference type="PANTHER" id="PTHR40661:SF3">
    <property type="entry name" value="FELS-1 PROPHAGE TRANSCRIPTIONAL REGULATOR"/>
    <property type="match status" value="1"/>
</dbReference>
<name>E5F1V9_CAMJU</name>
<dbReference type="InterPro" id="IPR039418">
    <property type="entry name" value="LexA-like"/>
</dbReference>
<sequence>MFKFFEIKIKGFKMQMQEVIEKLKDILASEGKRDLKTKDIAKELGIHPDTFNSMKFRNSIPYPQILNFLNQRNISINYFFYGSSPKDQLECENKYKILKLYKTNASLGGGGINDLIDCSELIMDEKLLNFFGSKECEFITCYGESMEPLIKDGSICVIDRNKTFKNKSICVINTRDGLFIKQVLKQDDGVILHSLNPLYEDIFYKNGDFLLIGVVIGELSKM</sequence>
<evidence type="ECO:0000256" key="1">
    <source>
        <dbReference type="ARBA" id="ARBA00023015"/>
    </source>
</evidence>
<dbReference type="Gene3D" id="1.10.260.40">
    <property type="entry name" value="lambda repressor-like DNA-binding domains"/>
    <property type="match status" value="1"/>
</dbReference>
<reference evidence="5" key="1">
    <citation type="submission" date="2010-04" db="EMBL/GenBank/DDBJ databases">
        <title>Sequencing of CJIE1 prophage homologs reveals variable gene carriage.</title>
        <authorList>
            <person name="Clark C.G."/>
        </authorList>
    </citation>
    <scope>NUCLEOTIDE SEQUENCE</scope>
    <source>
        <strain evidence="5">00-2425</strain>
    </source>
</reference>
<dbReference type="AlphaFoldDB" id="E5F1V9"/>
<dbReference type="InterPro" id="IPR015927">
    <property type="entry name" value="Peptidase_S24_S26A/B/C"/>
</dbReference>
<organism evidence="5">
    <name type="scientific">Campylobacter jejuni</name>
    <dbReference type="NCBI Taxonomy" id="197"/>
    <lineage>
        <taxon>Bacteria</taxon>
        <taxon>Pseudomonadati</taxon>
        <taxon>Campylobacterota</taxon>
        <taxon>Epsilonproteobacteria</taxon>
        <taxon>Campylobacterales</taxon>
        <taxon>Campylobacteraceae</taxon>
        <taxon>Campylobacter</taxon>
    </lineage>
</organism>
<dbReference type="Pfam" id="PF00717">
    <property type="entry name" value="Peptidase_S24"/>
    <property type="match status" value="1"/>
</dbReference>
<evidence type="ECO:0000313" key="5">
    <source>
        <dbReference type="EMBL" id="ADR32142.1"/>
    </source>
</evidence>
<proteinExistence type="predicted"/>
<feature type="domain" description="Peptidase S24/S26A/S26B/S26C" evidence="4">
    <location>
        <begin position="131"/>
        <end position="216"/>
    </location>
</feature>
<keyword evidence="2" id="KW-0238">DNA-binding</keyword>
<dbReference type="CDD" id="cd06529">
    <property type="entry name" value="S24_LexA-like"/>
    <property type="match status" value="1"/>
</dbReference>
<dbReference type="Gene3D" id="2.10.109.10">
    <property type="entry name" value="Umud Fragment, subunit A"/>
    <property type="match status" value="1"/>
</dbReference>
<dbReference type="InterPro" id="IPR036286">
    <property type="entry name" value="LexA/Signal_pep-like_sf"/>
</dbReference>
<dbReference type="PANTHER" id="PTHR40661">
    <property type="match status" value="1"/>
</dbReference>
<protein>
    <submittedName>
        <fullName evidence="5">Phage repressor protein, putative</fullName>
    </submittedName>
</protein>
<dbReference type="InterPro" id="IPR010982">
    <property type="entry name" value="Lambda_DNA-bd_dom_sf"/>
</dbReference>
<evidence type="ECO:0000259" key="4">
    <source>
        <dbReference type="Pfam" id="PF00717"/>
    </source>
</evidence>
<dbReference type="GO" id="GO:0003677">
    <property type="term" value="F:DNA binding"/>
    <property type="evidence" value="ECO:0007669"/>
    <property type="project" value="UniProtKB-KW"/>
</dbReference>